<evidence type="ECO:0000313" key="1">
    <source>
        <dbReference type="EMBL" id="QIB36933.1"/>
    </source>
</evidence>
<dbReference type="RefSeq" id="WP_164056105.1">
    <property type="nucleotide sequence ID" value="NZ_CP048632.1"/>
</dbReference>
<protein>
    <submittedName>
        <fullName evidence="1">Uncharacterized protein</fullName>
    </submittedName>
</protein>
<dbReference type="KEGG" id="roy:G3A56_02090"/>
<sequence length="67" mass="7504">MANGFSQITKDLRSGLSLKLMNWAMDIAPEGPEQTSIALFLRGHIELVVSSDPRFSKLKEELFGRKP</sequence>
<keyword evidence="2" id="KW-1185">Reference proteome</keyword>
<reference evidence="1 2" key="1">
    <citation type="submission" date="2020-02" db="EMBL/GenBank/DDBJ databases">
        <title>Plant-Promoting Endophytic Bacterium Rhizobium oryzihabitans sp. nov., Isolated from the Root of Rice.</title>
        <authorList>
            <person name="zhao J."/>
            <person name="Zhang G."/>
        </authorList>
    </citation>
    <scope>NUCLEOTIDE SEQUENCE [LARGE SCALE GENOMIC DNA]</scope>
    <source>
        <strain evidence="1 2">M15</strain>
    </source>
</reference>
<name>A0A7L5BDY0_9HYPH</name>
<accession>A0A7L5BDY0</accession>
<organism evidence="1 2">
    <name type="scientific">Rhizobium oryzihabitans</name>
    <dbReference type="NCBI Taxonomy" id="2267833"/>
    <lineage>
        <taxon>Bacteria</taxon>
        <taxon>Pseudomonadati</taxon>
        <taxon>Pseudomonadota</taxon>
        <taxon>Alphaproteobacteria</taxon>
        <taxon>Hyphomicrobiales</taxon>
        <taxon>Rhizobiaceae</taxon>
        <taxon>Rhizobium/Agrobacterium group</taxon>
        <taxon>Rhizobium</taxon>
    </lineage>
</organism>
<dbReference type="EMBL" id="CP048632">
    <property type="protein sequence ID" value="QIB36933.1"/>
    <property type="molecule type" value="Genomic_DNA"/>
</dbReference>
<evidence type="ECO:0000313" key="2">
    <source>
        <dbReference type="Proteomes" id="UP000464865"/>
    </source>
</evidence>
<dbReference type="Proteomes" id="UP000464865">
    <property type="component" value="Chromosome M15-11"/>
</dbReference>
<dbReference type="AlphaFoldDB" id="A0A7L5BDY0"/>
<proteinExistence type="predicted"/>
<gene>
    <name evidence="1" type="ORF">G3A56_02090</name>
</gene>